<dbReference type="Pfam" id="PF11779">
    <property type="entry name" value="SPT_ssu-like"/>
    <property type="match status" value="1"/>
</dbReference>
<dbReference type="RefSeq" id="XP_062881391.1">
    <property type="nucleotide sequence ID" value="XM_063025436.1"/>
</dbReference>
<reference evidence="7 8" key="1">
    <citation type="journal article" date="2011" name="MBio">
        <title>Genome variation in Cryptococcus gattii, an emerging pathogen of immunocompetent hosts.</title>
        <authorList>
            <person name="D'Souza C.A."/>
            <person name="Kronstad J.W."/>
            <person name="Taylor G."/>
            <person name="Warren R."/>
            <person name="Yuen M."/>
            <person name="Hu G."/>
            <person name="Jung W.H."/>
            <person name="Sham A."/>
            <person name="Kidd S.E."/>
            <person name="Tangen K."/>
            <person name="Lee N."/>
            <person name="Zeilmaker T."/>
            <person name="Sawkins J."/>
            <person name="McVicker G."/>
            <person name="Shah S."/>
            <person name="Gnerre S."/>
            <person name="Griggs A."/>
            <person name="Zeng Q."/>
            <person name="Bartlett K."/>
            <person name="Li W."/>
            <person name="Wang X."/>
            <person name="Heitman J."/>
            <person name="Stajich J.E."/>
            <person name="Fraser J.A."/>
            <person name="Meyer W."/>
            <person name="Carter D."/>
            <person name="Schein J."/>
            <person name="Krzywinski M."/>
            <person name="Kwon-Chung K.J."/>
            <person name="Varma A."/>
            <person name="Wang J."/>
            <person name="Brunham R."/>
            <person name="Fyfe M."/>
            <person name="Ouellette B.F."/>
            <person name="Siddiqui A."/>
            <person name="Marra M."/>
            <person name="Jones S."/>
            <person name="Holt R."/>
            <person name="Birren B.W."/>
            <person name="Galagan J.E."/>
            <person name="Cuomo C.A."/>
        </authorList>
    </citation>
    <scope>NUCLEOTIDE SEQUENCE [LARGE SCALE GENOMIC DNA]</scope>
    <source>
        <strain evidence="7 8">R265</strain>
    </source>
</reference>
<evidence type="ECO:0000256" key="4">
    <source>
        <dbReference type="ARBA" id="ARBA00022989"/>
    </source>
</evidence>
<proteinExistence type="predicted"/>
<gene>
    <name evidence="7" type="ORF">CNBG_1282</name>
</gene>
<keyword evidence="3" id="KW-0256">Endoplasmic reticulum</keyword>
<feature type="transmembrane region" description="Helical" evidence="6">
    <location>
        <begin position="45"/>
        <end position="66"/>
    </location>
</feature>
<evidence type="ECO:0000256" key="1">
    <source>
        <dbReference type="ARBA" id="ARBA00004477"/>
    </source>
</evidence>
<evidence type="ECO:0000256" key="5">
    <source>
        <dbReference type="ARBA" id="ARBA00023136"/>
    </source>
</evidence>
<evidence type="ECO:0000256" key="2">
    <source>
        <dbReference type="ARBA" id="ARBA00022692"/>
    </source>
</evidence>
<dbReference type="STRING" id="294750.A0A095C6X7"/>
<keyword evidence="2 6" id="KW-0812">Transmembrane</keyword>
<reference evidence="7 8" key="2">
    <citation type="journal article" date="2018" name="Proc. Natl. Acad. Sci.">
        <title>RNAi is a critical determinant of centromere evolution in closely related fungi.</title>
        <authorList>
            <person name="Yadav V."/>
            <person name="Sun S."/>
            <person name="Billmyre R.B."/>
            <person name="Thimmappa B.C."/>
            <person name="Shea T."/>
            <person name="Lintner R."/>
            <person name="Bakkeren G."/>
            <person name="Cuomo C.A."/>
            <person name="Heitman J."/>
            <person name="Sanyal K."/>
        </authorList>
    </citation>
    <scope>NUCLEOTIDE SEQUENCE [LARGE SCALE GENOMIC DNA]</scope>
    <source>
        <strain evidence="7 8">R265</strain>
    </source>
</reference>
<evidence type="ECO:0000313" key="8">
    <source>
        <dbReference type="Proteomes" id="UP000029445"/>
    </source>
</evidence>
<evidence type="ECO:0000256" key="6">
    <source>
        <dbReference type="SAM" id="Phobius"/>
    </source>
</evidence>
<dbReference type="GO" id="GO:0005789">
    <property type="term" value="C:endoplasmic reticulum membrane"/>
    <property type="evidence" value="ECO:0007669"/>
    <property type="project" value="UniProtKB-SubCell"/>
</dbReference>
<keyword evidence="4 6" id="KW-1133">Transmembrane helix</keyword>
<comment type="subcellular location">
    <subcellularLocation>
        <location evidence="1">Endoplasmic reticulum membrane</location>
        <topology evidence="1">Multi-pass membrane protein</topology>
    </subcellularLocation>
</comment>
<accession>A0A095C6X7</accession>
<dbReference type="HOGENOM" id="CLU_162805_0_0_1"/>
<protein>
    <submittedName>
        <fullName evidence="7">Uncharacterized protein</fullName>
    </submittedName>
</protein>
<sequence length="125" mass="14316">MPAPSTSKPLYTPRPPPGIRRKLWEWSTKFECTFALSMMQPWEKAVIWSTLTIITLLFWFSVYTYLPGHLAYLSRRYAYYVYGDEAAHLDYFVPRVGEWVGSQVGRSMGEVRKGMGLAAGGKVEL</sequence>
<dbReference type="Proteomes" id="UP000029445">
    <property type="component" value="Chromosome 3"/>
</dbReference>
<keyword evidence="5 6" id="KW-0472">Membrane</keyword>
<dbReference type="InterPro" id="IPR024512">
    <property type="entry name" value="Ser_palmitoyltrfase_ssu-like"/>
</dbReference>
<organism evidence="7 8">
    <name type="scientific">Cryptococcus deuterogattii (strain R265)</name>
    <name type="common">Cryptococcus gattii VGII (strain R265)</name>
    <dbReference type="NCBI Taxonomy" id="294750"/>
    <lineage>
        <taxon>Eukaryota</taxon>
        <taxon>Fungi</taxon>
        <taxon>Dikarya</taxon>
        <taxon>Basidiomycota</taxon>
        <taxon>Agaricomycotina</taxon>
        <taxon>Tremellomycetes</taxon>
        <taxon>Tremellales</taxon>
        <taxon>Cryptococcaceae</taxon>
        <taxon>Cryptococcus</taxon>
        <taxon>Cryptococcus gattii species complex</taxon>
    </lineage>
</organism>
<dbReference type="VEuPathDB" id="FungiDB:CNBG_1282"/>
<evidence type="ECO:0000313" key="7">
    <source>
        <dbReference type="EMBL" id="KGB75444.1"/>
    </source>
</evidence>
<dbReference type="AlphaFoldDB" id="A0A095C6X7"/>
<keyword evidence="8" id="KW-1185">Reference proteome</keyword>
<dbReference type="OrthoDB" id="202672at2759"/>
<evidence type="ECO:0000256" key="3">
    <source>
        <dbReference type="ARBA" id="ARBA00022824"/>
    </source>
</evidence>
<dbReference type="EMBL" id="CP025761">
    <property type="protein sequence ID" value="KGB75444.1"/>
    <property type="molecule type" value="Genomic_DNA"/>
</dbReference>
<dbReference type="GeneID" id="88177645"/>
<dbReference type="OMA" id="YHEWRRE"/>
<dbReference type="KEGG" id="cdeu:CNBG_1282"/>
<name>A0A095C6X7_CRYD2</name>